<keyword evidence="3 4" id="KW-0539">Nucleus</keyword>
<evidence type="ECO:0000256" key="4">
    <source>
        <dbReference type="RuleBase" id="RU369087"/>
    </source>
</evidence>
<evidence type="ECO:0000313" key="7">
    <source>
        <dbReference type="Proteomes" id="UP001476798"/>
    </source>
</evidence>
<evidence type="ECO:0000256" key="2">
    <source>
        <dbReference type="ARBA" id="ARBA00022723"/>
    </source>
</evidence>
<feature type="domain" description="JmjC" evidence="5">
    <location>
        <begin position="27"/>
        <end position="252"/>
    </location>
</feature>
<comment type="caution">
    <text evidence="6">The sequence shown here is derived from an EMBL/GenBank/DDBJ whole genome shotgun (WGS) entry which is preliminary data.</text>
</comment>
<sequence>RLQDNDGKPMVLKLKDWPPGEDFRDMMPTRFDDLMDNLPLPEYTKRDGRLNLASRLPNFFVRPDLGPKMYNAYGKKGCLAKRLHSLLCAVYIPSHLPFFSNSLNVFRLNFNRGQEEVMTTIEEGDVDDMTKRRVHEGKEKPGALWHIYAAKDAEKIRELLRKVGEEQGQENPPDHDPIHDQSWYLDQGLRRRLYEEYGVQGWAIVQFLGDAVFIPAGAPHQVHNLYSCIKVAEDFVSPEHVRHCFRLTQEFRHLSTTHTNHEDKLQVKNIIYHAVKDAVGTLKAHEPKLARP</sequence>
<dbReference type="EMBL" id="JAHRIO010010682">
    <property type="protein sequence ID" value="MEQ2161620.1"/>
    <property type="molecule type" value="Genomic_DNA"/>
</dbReference>
<dbReference type="InterPro" id="IPR003347">
    <property type="entry name" value="JmjC_dom"/>
</dbReference>
<keyword evidence="2 4" id="KW-0479">Metal-binding</keyword>
<gene>
    <name evidence="6" type="primary">KDM3B</name>
    <name evidence="6" type="ORF">GOODEAATRI_011255</name>
</gene>
<organism evidence="6 7">
    <name type="scientific">Goodea atripinnis</name>
    <dbReference type="NCBI Taxonomy" id="208336"/>
    <lineage>
        <taxon>Eukaryota</taxon>
        <taxon>Metazoa</taxon>
        <taxon>Chordata</taxon>
        <taxon>Craniata</taxon>
        <taxon>Vertebrata</taxon>
        <taxon>Euteleostomi</taxon>
        <taxon>Actinopterygii</taxon>
        <taxon>Neopterygii</taxon>
        <taxon>Teleostei</taxon>
        <taxon>Neoteleostei</taxon>
        <taxon>Acanthomorphata</taxon>
        <taxon>Ovalentaria</taxon>
        <taxon>Atherinomorphae</taxon>
        <taxon>Cyprinodontiformes</taxon>
        <taxon>Goodeidae</taxon>
        <taxon>Goodea</taxon>
    </lineage>
</organism>
<comment type="domain">
    <text evidence="4">The JmjC domain and the C6-type zinc-finger are required for the demethylation activity.</text>
</comment>
<dbReference type="InterPro" id="IPR045109">
    <property type="entry name" value="LSDs-like"/>
</dbReference>
<dbReference type="Proteomes" id="UP001476798">
    <property type="component" value="Unassembled WGS sequence"/>
</dbReference>
<comment type="subcellular location">
    <subcellularLocation>
        <location evidence="1 4">Nucleus</location>
    </subcellularLocation>
</comment>
<comment type="cofactor">
    <cofactor evidence="4">
        <name>Fe(2+)</name>
        <dbReference type="ChEBI" id="CHEBI:29033"/>
    </cofactor>
    <text evidence="4">Binds 1 Fe(2+) ion per subunit.</text>
</comment>
<comment type="domain">
    <text evidence="4">Leu-Xaa-Xaa-Leu-Leu (LXXLL) motifs are known to mediate the association with nuclear receptors.</text>
</comment>
<evidence type="ECO:0000313" key="6">
    <source>
        <dbReference type="EMBL" id="MEQ2161620.1"/>
    </source>
</evidence>
<accession>A0ABV0MR90</accession>
<dbReference type="PANTHER" id="PTHR12549">
    <property type="entry name" value="JMJC DOMAIN-CONTAINING HISTONE DEMETHYLATION PROTEIN"/>
    <property type="match status" value="1"/>
</dbReference>
<evidence type="ECO:0000256" key="1">
    <source>
        <dbReference type="ARBA" id="ARBA00004123"/>
    </source>
</evidence>
<dbReference type="PROSITE" id="PS51184">
    <property type="entry name" value="JMJC"/>
    <property type="match status" value="1"/>
</dbReference>
<reference evidence="6 7" key="1">
    <citation type="submission" date="2021-06" db="EMBL/GenBank/DDBJ databases">
        <authorList>
            <person name="Palmer J.M."/>
        </authorList>
    </citation>
    <scope>NUCLEOTIDE SEQUENCE [LARGE SCALE GENOMIC DNA]</scope>
    <source>
        <strain evidence="6 7">GA_2019</strain>
        <tissue evidence="6">Muscle</tissue>
    </source>
</reference>
<keyword evidence="7" id="KW-1185">Reference proteome</keyword>
<protein>
    <recommendedName>
        <fullName evidence="4">Lysine-specific demethylase</fullName>
        <ecNumber evidence="4">1.14.11.65</ecNumber>
    </recommendedName>
</protein>
<comment type="similarity">
    <text evidence="4">Belongs to the JHDM2 histone demethylase family.</text>
</comment>
<comment type="function">
    <text evidence="4">Histone demethylase that specifically demethylates 'Lys-9' of histone H3, thereby playing a central role in histone code.</text>
</comment>
<dbReference type="Pfam" id="PF02373">
    <property type="entry name" value="JmjC"/>
    <property type="match status" value="1"/>
</dbReference>
<dbReference type="EC" id="1.14.11.65" evidence="4"/>
<evidence type="ECO:0000256" key="3">
    <source>
        <dbReference type="ARBA" id="ARBA00023242"/>
    </source>
</evidence>
<keyword evidence="4" id="KW-0408">Iron</keyword>
<dbReference type="SMART" id="SM00558">
    <property type="entry name" value="JmjC"/>
    <property type="match status" value="1"/>
</dbReference>
<comment type="catalytic activity">
    <reaction evidence="4">
        <text>N(6),N(6)-dimethyl-L-lysyl(9)-[histone H3] + 2 2-oxoglutarate + 2 O2 = L-lysyl(9)-[histone H3] + 2 formaldehyde + 2 succinate + 2 CO2</text>
        <dbReference type="Rhea" id="RHEA:60188"/>
        <dbReference type="Rhea" id="RHEA-COMP:15541"/>
        <dbReference type="Rhea" id="RHEA-COMP:15546"/>
        <dbReference type="ChEBI" id="CHEBI:15379"/>
        <dbReference type="ChEBI" id="CHEBI:16526"/>
        <dbReference type="ChEBI" id="CHEBI:16810"/>
        <dbReference type="ChEBI" id="CHEBI:16842"/>
        <dbReference type="ChEBI" id="CHEBI:29969"/>
        <dbReference type="ChEBI" id="CHEBI:30031"/>
        <dbReference type="ChEBI" id="CHEBI:61976"/>
        <dbReference type="EC" id="1.14.11.65"/>
    </reaction>
</comment>
<dbReference type="Gene3D" id="2.60.120.650">
    <property type="entry name" value="Cupin"/>
    <property type="match status" value="1"/>
</dbReference>
<dbReference type="SUPFAM" id="SSF51197">
    <property type="entry name" value="Clavaminate synthase-like"/>
    <property type="match status" value="1"/>
</dbReference>
<dbReference type="PANTHER" id="PTHR12549:SF8">
    <property type="entry name" value="LYSINE-SPECIFIC DEMETHYLASE 3B"/>
    <property type="match status" value="1"/>
</dbReference>
<evidence type="ECO:0000259" key="5">
    <source>
        <dbReference type="PROSITE" id="PS51184"/>
    </source>
</evidence>
<feature type="non-terminal residue" evidence="6">
    <location>
        <position position="1"/>
    </location>
</feature>
<name>A0ABV0MR90_9TELE</name>
<proteinExistence type="inferred from homology"/>